<dbReference type="InterPro" id="IPR054231">
    <property type="entry name" value="DUF6956"/>
</dbReference>
<proteinExistence type="predicted"/>
<gene>
    <name evidence="2" type="ORF">PCLFYP37_01962</name>
</gene>
<protein>
    <recommendedName>
        <fullName evidence="1">DUF6956 domain-containing protein</fullName>
    </recommendedName>
</protein>
<reference evidence="2" key="1">
    <citation type="submission" date="2019-11" db="EMBL/GenBank/DDBJ databases">
        <authorList>
            <person name="Feng L."/>
        </authorList>
    </citation>
    <scope>NUCLEOTIDE SEQUENCE</scope>
    <source>
        <strain evidence="2">PclaraLFYP37</strain>
    </source>
</reference>
<dbReference type="Pfam" id="PF22273">
    <property type="entry name" value="DUF6956"/>
    <property type="match status" value="1"/>
</dbReference>
<dbReference type="AlphaFoldDB" id="A0A6N3CDJ1"/>
<organism evidence="2">
    <name type="scientific">Paraprevotella clara</name>
    <dbReference type="NCBI Taxonomy" id="454154"/>
    <lineage>
        <taxon>Bacteria</taxon>
        <taxon>Pseudomonadati</taxon>
        <taxon>Bacteroidota</taxon>
        <taxon>Bacteroidia</taxon>
        <taxon>Bacteroidales</taxon>
        <taxon>Prevotellaceae</taxon>
        <taxon>Paraprevotella</taxon>
    </lineage>
</organism>
<dbReference type="RefSeq" id="WP_412442886.1">
    <property type="nucleotide sequence ID" value="NZ_CACRUT010000014.1"/>
</dbReference>
<name>A0A6N3CDJ1_9BACT</name>
<feature type="domain" description="DUF6956" evidence="1">
    <location>
        <begin position="6"/>
        <end position="81"/>
    </location>
</feature>
<dbReference type="EMBL" id="CACRUT010000014">
    <property type="protein sequence ID" value="VYU11987.1"/>
    <property type="molecule type" value="Genomic_DNA"/>
</dbReference>
<accession>A0A6N3CDJ1</accession>
<sequence length="84" mass="9823">MKKNTVNYRTLIVTFAEPIRTLDNYFDDVEAWGVASLKEWIDSYESTRFTQTDEHTAVITSEYNAEYVQEWLQRHTSVANLISA</sequence>
<evidence type="ECO:0000259" key="1">
    <source>
        <dbReference type="Pfam" id="PF22273"/>
    </source>
</evidence>
<evidence type="ECO:0000313" key="2">
    <source>
        <dbReference type="EMBL" id="VYU11987.1"/>
    </source>
</evidence>